<evidence type="ECO:0000256" key="4">
    <source>
        <dbReference type="ARBA" id="ARBA00022679"/>
    </source>
</evidence>
<keyword evidence="3 8" id="KW-0328">Glycosyltransferase</keyword>
<comment type="subcellular location">
    <subcellularLocation>
        <location evidence="1">Membrane</location>
        <topology evidence="1">Single-pass membrane protein</topology>
    </subcellularLocation>
</comment>
<dbReference type="PANTHER" id="PTHR21461">
    <property type="entry name" value="GLYCOSYLTRANSFERASE FAMILY 92 PROTEIN"/>
    <property type="match status" value="1"/>
</dbReference>
<evidence type="ECO:0000256" key="5">
    <source>
        <dbReference type="ARBA" id="ARBA00022692"/>
    </source>
</evidence>
<dbReference type="GO" id="GO:0016020">
    <property type="term" value="C:membrane"/>
    <property type="evidence" value="ECO:0007669"/>
    <property type="project" value="UniProtKB-SubCell"/>
</dbReference>
<keyword evidence="6" id="KW-1133">Transmembrane helix</keyword>
<dbReference type="Pfam" id="PF01697">
    <property type="entry name" value="Glyco_transf_92"/>
    <property type="match status" value="1"/>
</dbReference>
<dbReference type="InterPro" id="IPR008166">
    <property type="entry name" value="Glyco_transf_92"/>
</dbReference>
<dbReference type="PANTHER" id="PTHR21461:SF84">
    <property type="entry name" value="GLYCOSYLTRANSFERASE FAMILY 92 PROTEIN"/>
    <property type="match status" value="1"/>
</dbReference>
<dbReference type="GO" id="GO:0016757">
    <property type="term" value="F:glycosyltransferase activity"/>
    <property type="evidence" value="ECO:0007669"/>
    <property type="project" value="UniProtKB-UniRule"/>
</dbReference>
<evidence type="ECO:0000256" key="8">
    <source>
        <dbReference type="RuleBase" id="RU366017"/>
    </source>
</evidence>
<evidence type="ECO:0000256" key="1">
    <source>
        <dbReference type="ARBA" id="ARBA00004167"/>
    </source>
</evidence>
<keyword evidence="7" id="KW-0472">Membrane</keyword>
<evidence type="ECO:0000256" key="6">
    <source>
        <dbReference type="ARBA" id="ARBA00022989"/>
    </source>
</evidence>
<dbReference type="EMBL" id="CP090891">
    <property type="protein sequence ID" value="ULU13953.1"/>
    <property type="molecule type" value="Genomic_DNA"/>
</dbReference>
<name>A0AAE9DXG9_CAEBR</name>
<gene>
    <name evidence="9" type="ORF">L3Y34_016456</name>
</gene>
<dbReference type="EC" id="2.4.1.-" evidence="8"/>
<sequence>MDDRAPTPMRLKFRIFDKPVHNFTICVAAFYGQEPKWIQIAEFIEHHKMEGATFFYFHIGNISDYDRRILDEYQNSGDIEVKVLQEKYERPFYAWQLIEIQDCHMRSKYHSKWTAFIDIDERIHTTGKDKKFIDILNELDSTNSAEVKLPHLKVIKNGETPKFYESSDQVKKEIFTRKYTKAADPAWFASKAVIRPDRIGIMSIHEAIALEPGFKSVQLDANTVVFRHYKDTLHRVSGNDWAQNETISENPIDSKYTDFLAEKVVQKVENAYKKIPANCSTIPVYMTSSRDFPDPCDKILLTW</sequence>
<organism evidence="9 10">
    <name type="scientific">Caenorhabditis briggsae</name>
    <dbReference type="NCBI Taxonomy" id="6238"/>
    <lineage>
        <taxon>Eukaryota</taxon>
        <taxon>Metazoa</taxon>
        <taxon>Ecdysozoa</taxon>
        <taxon>Nematoda</taxon>
        <taxon>Chromadorea</taxon>
        <taxon>Rhabditida</taxon>
        <taxon>Rhabditina</taxon>
        <taxon>Rhabditomorpha</taxon>
        <taxon>Rhabditoidea</taxon>
        <taxon>Rhabditidae</taxon>
        <taxon>Peloderinae</taxon>
        <taxon>Caenorhabditis</taxon>
    </lineage>
</organism>
<proteinExistence type="inferred from homology"/>
<comment type="similarity">
    <text evidence="2 8">Belongs to the glycosyltransferase 92 family.</text>
</comment>
<accession>A0AAE9DXG9</accession>
<evidence type="ECO:0000256" key="3">
    <source>
        <dbReference type="ARBA" id="ARBA00022676"/>
    </source>
</evidence>
<reference evidence="9 10" key="1">
    <citation type="submission" date="2022-05" db="EMBL/GenBank/DDBJ databases">
        <title>Chromosome-level reference genomes for two strains of Caenorhabditis briggsae: an improved platform for comparative genomics.</title>
        <authorList>
            <person name="Stevens L."/>
            <person name="Andersen E.C."/>
        </authorList>
    </citation>
    <scope>NUCLEOTIDE SEQUENCE [LARGE SCALE GENOMIC DNA]</scope>
    <source>
        <strain evidence="9">QX1410_ONT</strain>
        <tissue evidence="9">Whole-organism</tissue>
    </source>
</reference>
<evidence type="ECO:0000313" key="9">
    <source>
        <dbReference type="EMBL" id="ULU13953.1"/>
    </source>
</evidence>
<evidence type="ECO:0000313" key="10">
    <source>
        <dbReference type="Proteomes" id="UP000827892"/>
    </source>
</evidence>
<dbReference type="AlphaFoldDB" id="A0AAE9DXG9"/>
<dbReference type="Proteomes" id="UP000827892">
    <property type="component" value="Chromosome I"/>
</dbReference>
<keyword evidence="4 8" id="KW-0808">Transferase</keyword>
<protein>
    <recommendedName>
        <fullName evidence="8">Glycosyltransferase family 92 protein</fullName>
        <ecNumber evidence="8">2.4.1.-</ecNumber>
    </recommendedName>
</protein>
<evidence type="ECO:0000256" key="7">
    <source>
        <dbReference type="ARBA" id="ARBA00023136"/>
    </source>
</evidence>
<evidence type="ECO:0000256" key="2">
    <source>
        <dbReference type="ARBA" id="ARBA00007647"/>
    </source>
</evidence>
<keyword evidence="5" id="KW-0812">Transmembrane</keyword>